<reference evidence="2 4" key="1">
    <citation type="submission" date="2018-06" db="EMBL/GenBank/DDBJ databases">
        <title>Occurrence of a novel blaKPC-2- and qnrS2- harbouring IncP6 plasmid from Aeromonas taiwanensis isolates recovered from the river sediments.</title>
        <authorList>
            <person name="Zheng B."/>
            <person name="Yu X."/>
            <person name="Xiao Y."/>
        </authorList>
    </citation>
    <scope>NUCLEOTIDE SEQUENCE [LARGE SCALE GENOMIC DNA]</scope>
    <source>
        <strain evidence="1 3">1713</strain>
        <strain evidence="2 4">198</strain>
    </source>
</reference>
<protein>
    <submittedName>
        <fullName evidence="2">Uncharacterized protein</fullName>
    </submittedName>
</protein>
<keyword evidence="3" id="KW-1185">Reference proteome</keyword>
<dbReference type="Proteomes" id="UP000297720">
    <property type="component" value="Unassembled WGS sequence"/>
</dbReference>
<sequence length="62" mass="6646">MGHQQDAEIPEASLFGEMAKKQMLRSLICATVASLACRGKAGKQNPAKPGSVCVQIMKILFI</sequence>
<evidence type="ECO:0000313" key="3">
    <source>
        <dbReference type="Proteomes" id="UP000297720"/>
    </source>
</evidence>
<gene>
    <name evidence="1" type="ORF">DRM93_12090</name>
    <name evidence="2" type="ORF">DRM94_12090</name>
</gene>
<dbReference type="EMBL" id="QORL01000024">
    <property type="protein sequence ID" value="TFF75005.1"/>
    <property type="molecule type" value="Genomic_DNA"/>
</dbReference>
<dbReference type="EMBL" id="QORK01000024">
    <property type="protein sequence ID" value="TFF79269.1"/>
    <property type="molecule type" value="Genomic_DNA"/>
</dbReference>
<comment type="caution">
    <text evidence="2">The sequence shown here is derived from an EMBL/GenBank/DDBJ whole genome shotgun (WGS) entry which is preliminary data.</text>
</comment>
<name>A0A5F0K9Q7_9GAMM</name>
<dbReference type="AlphaFoldDB" id="A0A5F0K9Q7"/>
<accession>A0A5F0K9Q7</accession>
<organism evidence="2 4">
    <name type="scientific">Aeromonas taiwanensis</name>
    <dbReference type="NCBI Taxonomy" id="633417"/>
    <lineage>
        <taxon>Bacteria</taxon>
        <taxon>Pseudomonadati</taxon>
        <taxon>Pseudomonadota</taxon>
        <taxon>Gammaproteobacteria</taxon>
        <taxon>Aeromonadales</taxon>
        <taxon>Aeromonadaceae</taxon>
        <taxon>Aeromonas</taxon>
    </lineage>
</organism>
<dbReference type="Proteomes" id="UP000297914">
    <property type="component" value="Unassembled WGS sequence"/>
</dbReference>
<evidence type="ECO:0000313" key="4">
    <source>
        <dbReference type="Proteomes" id="UP000297914"/>
    </source>
</evidence>
<proteinExistence type="predicted"/>
<evidence type="ECO:0000313" key="2">
    <source>
        <dbReference type="EMBL" id="TFF79269.1"/>
    </source>
</evidence>
<evidence type="ECO:0000313" key="1">
    <source>
        <dbReference type="EMBL" id="TFF75005.1"/>
    </source>
</evidence>